<gene>
    <name evidence="2" type="ORF">Mam01_57680</name>
</gene>
<keyword evidence="3" id="KW-1185">Reference proteome</keyword>
<proteinExistence type="predicted"/>
<evidence type="ECO:0000313" key="3">
    <source>
        <dbReference type="Proteomes" id="UP000651728"/>
    </source>
</evidence>
<dbReference type="Proteomes" id="UP000651728">
    <property type="component" value="Unassembled WGS sequence"/>
</dbReference>
<accession>A0ABQ4FLB2</accession>
<sequence>MRAYGEEHADDREGGRPRESQGQCGAHDENDYRTKAGQPQYHAVRSFETGSGRCARGNTGAGREGGRRGSPFSPWFSVLMDRSRSSEIFDLIITICAAWSGGRRGGVR</sequence>
<reference evidence="2 3" key="1">
    <citation type="submission" date="2021-01" db="EMBL/GenBank/DDBJ databases">
        <title>Whole genome shotgun sequence of Microbispora amethystogenes NBRC 101907.</title>
        <authorList>
            <person name="Komaki H."/>
            <person name="Tamura T."/>
        </authorList>
    </citation>
    <scope>NUCLEOTIDE SEQUENCE [LARGE SCALE GENOMIC DNA]</scope>
    <source>
        <strain evidence="2 3">NBRC 101907</strain>
    </source>
</reference>
<dbReference type="EMBL" id="BOOB01000047">
    <property type="protein sequence ID" value="GIH35604.1"/>
    <property type="molecule type" value="Genomic_DNA"/>
</dbReference>
<protein>
    <submittedName>
        <fullName evidence="2">Uncharacterized protein</fullName>
    </submittedName>
</protein>
<evidence type="ECO:0000256" key="1">
    <source>
        <dbReference type="SAM" id="MobiDB-lite"/>
    </source>
</evidence>
<feature type="region of interest" description="Disordered" evidence="1">
    <location>
        <begin position="1"/>
        <end position="73"/>
    </location>
</feature>
<evidence type="ECO:0000313" key="2">
    <source>
        <dbReference type="EMBL" id="GIH35604.1"/>
    </source>
</evidence>
<feature type="compositionally biased region" description="Basic and acidic residues" evidence="1">
    <location>
        <begin position="1"/>
        <end position="19"/>
    </location>
</feature>
<organism evidence="2 3">
    <name type="scientific">Microbispora amethystogenes</name>
    <dbReference type="NCBI Taxonomy" id="1427754"/>
    <lineage>
        <taxon>Bacteria</taxon>
        <taxon>Bacillati</taxon>
        <taxon>Actinomycetota</taxon>
        <taxon>Actinomycetes</taxon>
        <taxon>Streptosporangiales</taxon>
        <taxon>Streptosporangiaceae</taxon>
        <taxon>Microbispora</taxon>
    </lineage>
</organism>
<comment type="caution">
    <text evidence="2">The sequence shown here is derived from an EMBL/GenBank/DDBJ whole genome shotgun (WGS) entry which is preliminary data.</text>
</comment>
<name>A0ABQ4FLB2_9ACTN</name>